<dbReference type="Proteomes" id="UP000219688">
    <property type="component" value="Unassembled WGS sequence"/>
</dbReference>
<keyword evidence="2" id="KW-1185">Reference proteome</keyword>
<proteinExistence type="predicted"/>
<evidence type="ECO:0000313" key="1">
    <source>
        <dbReference type="EMBL" id="SOC54483.1"/>
    </source>
</evidence>
<protein>
    <submittedName>
        <fullName evidence="1">Uncharacterized protein</fullName>
    </submittedName>
</protein>
<name>A0A285VKI4_9MICO</name>
<organism evidence="1 2">
    <name type="scientific">Ornithinimicrobium cerasi</name>
    <dbReference type="NCBI Taxonomy" id="2248773"/>
    <lineage>
        <taxon>Bacteria</taxon>
        <taxon>Bacillati</taxon>
        <taxon>Actinomycetota</taxon>
        <taxon>Actinomycetes</taxon>
        <taxon>Micrococcales</taxon>
        <taxon>Ornithinimicrobiaceae</taxon>
        <taxon>Ornithinimicrobium</taxon>
    </lineage>
</organism>
<sequence length="255" mass="26616">MPEHELPASVRVALWGTAVLGGRLPVRRLPAAALPDVDECVGLVEQVSLWAGLGERALLVALPRPGDLSGMPRSSPELVAAATAAEECVVVPGLGGALVPELTEYGPPGDRGWQATWTAYPAEPFPTHRVEALDLGGLELRLRTELAGLTEELASSGAPPFGAVAERGAARAREAASGARRWGLPEDLPPRGLRILDLAGTVLALADAGLDTVTSSLDSTTVVRRDELLRQLRSTAARALADATNASALHLAYRA</sequence>
<reference evidence="2" key="1">
    <citation type="submission" date="2017-08" db="EMBL/GenBank/DDBJ databases">
        <authorList>
            <person name="Varghese N."/>
            <person name="Submissions S."/>
        </authorList>
    </citation>
    <scope>NUCLEOTIDE SEQUENCE [LARGE SCALE GENOMIC DNA]</scope>
    <source>
        <strain evidence="2">USBA17B2</strain>
    </source>
</reference>
<dbReference type="AlphaFoldDB" id="A0A285VKI4"/>
<dbReference type="EMBL" id="OBQK01000003">
    <property type="protein sequence ID" value="SOC54483.1"/>
    <property type="molecule type" value="Genomic_DNA"/>
</dbReference>
<evidence type="ECO:0000313" key="2">
    <source>
        <dbReference type="Proteomes" id="UP000219688"/>
    </source>
</evidence>
<dbReference type="RefSeq" id="WP_097187512.1">
    <property type="nucleotide sequence ID" value="NZ_OBQK01000003.1"/>
</dbReference>
<accession>A0A285VKI4</accession>
<gene>
    <name evidence="1" type="ORF">SAMN05421879_103167</name>
</gene>